<proteinExistence type="predicted"/>
<comment type="caution">
    <text evidence="5">The sequence shown here is derived from an EMBL/GenBank/DDBJ whole genome shotgun (WGS) entry which is preliminary data.</text>
</comment>
<dbReference type="Gene3D" id="2.130.10.10">
    <property type="entry name" value="YVTN repeat-like/Quinoprotein amine dehydrogenase"/>
    <property type="match status" value="2"/>
</dbReference>
<keyword evidence="2" id="KW-0677">Repeat</keyword>
<evidence type="ECO:0000313" key="6">
    <source>
        <dbReference type="Proteomes" id="UP001598138"/>
    </source>
</evidence>
<sequence length="296" mass="32980">MKIERIDTFAGHRGAVYALEKAVDQALFYSAGADGWVVQWNLEKPDLGKVIAQIQGSAYAMRLDQLSGILWVAQNNEGIHGIDLVSLERVFSIPMLNQSIFDIQFWGDQVWVASSHGMITVIDRMSHLVSKHIKVGEAHVRCLHVVGQHIFAGYSDGFIRVFNAQFELKYAQLAHEKRVFSIVSAGDRIFSVGGDAHIRSWDWHSNELISALPGIPAHIQAINSMVLSPCGHYLATGSMDKTIKIWDVGTLTLRKVIDFARYGGHKHSINALIWSTYADLLVSGSDDKQISVWKID</sequence>
<feature type="repeat" description="WD" evidence="3">
    <location>
        <begin position="262"/>
        <end position="296"/>
    </location>
</feature>
<dbReference type="InterPro" id="IPR001680">
    <property type="entry name" value="WD40_rpt"/>
</dbReference>
<reference evidence="5 6" key="1">
    <citation type="submission" date="2024-03" db="EMBL/GenBank/DDBJ databases">
        <title>Aquirufa genome sequencing.</title>
        <authorList>
            <person name="Pitt A."/>
            <person name="Hahn M.W."/>
        </authorList>
    </citation>
    <scope>NUCLEOTIDE SEQUENCE [LARGE SCALE GENOMIC DNA]</scope>
    <source>
        <strain evidence="5 6">OSTEICH-129V</strain>
    </source>
</reference>
<accession>A0ABW6D9H8</accession>
<dbReference type="InterPro" id="IPR011047">
    <property type="entry name" value="Quinoprotein_ADH-like_sf"/>
</dbReference>
<dbReference type="EMBL" id="JBBKXZ010000001">
    <property type="protein sequence ID" value="MFD3393575.1"/>
    <property type="molecule type" value="Genomic_DNA"/>
</dbReference>
<evidence type="ECO:0000313" key="5">
    <source>
        <dbReference type="EMBL" id="MFD3393575.1"/>
    </source>
</evidence>
<dbReference type="PRINTS" id="PR00320">
    <property type="entry name" value="GPROTEINBRPT"/>
</dbReference>
<dbReference type="InterPro" id="IPR020472">
    <property type="entry name" value="WD40_PAC1"/>
</dbReference>
<dbReference type="PROSITE" id="PS50294">
    <property type="entry name" value="WD_REPEATS_REGION"/>
    <property type="match status" value="2"/>
</dbReference>
<dbReference type="SMART" id="SM00320">
    <property type="entry name" value="WD40"/>
    <property type="match status" value="6"/>
</dbReference>
<dbReference type="PANTHER" id="PTHR19848:SF8">
    <property type="entry name" value="F-BOX AND WD REPEAT DOMAIN CONTAINING 7"/>
    <property type="match status" value="1"/>
</dbReference>
<dbReference type="PANTHER" id="PTHR19848">
    <property type="entry name" value="WD40 REPEAT PROTEIN"/>
    <property type="match status" value="1"/>
</dbReference>
<keyword evidence="1 3" id="KW-0853">WD repeat</keyword>
<protein>
    <submittedName>
        <fullName evidence="5">WD40 repeat domain-containing protein</fullName>
    </submittedName>
</protein>
<dbReference type="SUPFAM" id="SSF50998">
    <property type="entry name" value="Quinoprotein alcohol dehydrogenase-like"/>
    <property type="match status" value="1"/>
</dbReference>
<dbReference type="InterPro" id="IPR015943">
    <property type="entry name" value="WD40/YVTN_repeat-like_dom_sf"/>
</dbReference>
<evidence type="ECO:0000256" key="2">
    <source>
        <dbReference type="ARBA" id="ARBA00022737"/>
    </source>
</evidence>
<gene>
    <name evidence="5" type="ORF">U0R10_02970</name>
</gene>
<evidence type="ECO:0000259" key="4">
    <source>
        <dbReference type="Pfam" id="PF23754"/>
    </source>
</evidence>
<dbReference type="Proteomes" id="UP001598138">
    <property type="component" value="Unassembled WGS sequence"/>
</dbReference>
<dbReference type="Pfam" id="PF00400">
    <property type="entry name" value="WD40"/>
    <property type="match status" value="3"/>
</dbReference>
<name>A0ABW6D9H8_9BACT</name>
<organism evidence="5 6">
    <name type="scientific">Aquirufa avitistagni</name>
    <dbReference type="NCBI Taxonomy" id="3104728"/>
    <lineage>
        <taxon>Bacteria</taxon>
        <taxon>Pseudomonadati</taxon>
        <taxon>Bacteroidota</taxon>
        <taxon>Cytophagia</taxon>
        <taxon>Cytophagales</taxon>
        <taxon>Flectobacillaceae</taxon>
        <taxon>Aquirufa</taxon>
    </lineage>
</organism>
<evidence type="ECO:0000256" key="3">
    <source>
        <dbReference type="PROSITE-ProRule" id="PRU00221"/>
    </source>
</evidence>
<feature type="domain" description="IP5PC-F beta-propeller" evidence="4">
    <location>
        <begin position="110"/>
        <end position="201"/>
    </location>
</feature>
<dbReference type="InterPro" id="IPR019775">
    <property type="entry name" value="WD40_repeat_CS"/>
</dbReference>
<dbReference type="InterPro" id="IPR056454">
    <property type="entry name" value="Beta-prop_IP5PC_F"/>
</dbReference>
<dbReference type="RefSeq" id="WP_377982330.1">
    <property type="nucleotide sequence ID" value="NZ_JBBKXZ010000001.1"/>
</dbReference>
<dbReference type="PROSITE" id="PS00678">
    <property type="entry name" value="WD_REPEATS_1"/>
    <property type="match status" value="1"/>
</dbReference>
<dbReference type="PROSITE" id="PS50082">
    <property type="entry name" value="WD_REPEATS_2"/>
    <property type="match status" value="3"/>
</dbReference>
<dbReference type="Pfam" id="PF23754">
    <property type="entry name" value="Beta-prop_IP5PC_F"/>
    <property type="match status" value="1"/>
</dbReference>
<evidence type="ECO:0000256" key="1">
    <source>
        <dbReference type="ARBA" id="ARBA00022574"/>
    </source>
</evidence>
<keyword evidence="6" id="KW-1185">Reference proteome</keyword>
<feature type="repeat" description="WD" evidence="3">
    <location>
        <begin position="215"/>
        <end position="248"/>
    </location>
</feature>
<feature type="repeat" description="WD" evidence="3">
    <location>
        <begin position="9"/>
        <end position="43"/>
    </location>
</feature>